<protein>
    <submittedName>
        <fullName evidence="15">Pickpocket protein 19-like</fullName>
    </submittedName>
</protein>
<dbReference type="Gene3D" id="2.60.470.10">
    <property type="entry name" value="Acid-sensing ion channels like domains"/>
    <property type="match status" value="1"/>
</dbReference>
<reference evidence="15" key="1">
    <citation type="submission" date="2025-08" db="UniProtKB">
        <authorList>
            <consortium name="RefSeq"/>
        </authorList>
    </citation>
    <scope>IDENTIFICATION</scope>
    <source>
        <tissue evidence="15">Whole larvae</tissue>
    </source>
</reference>
<keyword evidence="6 13" id="KW-1133">Transmembrane helix</keyword>
<evidence type="ECO:0000256" key="1">
    <source>
        <dbReference type="ARBA" id="ARBA00004141"/>
    </source>
</evidence>
<evidence type="ECO:0000256" key="10">
    <source>
        <dbReference type="ARBA" id="ARBA00023201"/>
    </source>
</evidence>
<keyword evidence="7" id="KW-0915">Sodium</keyword>
<feature type="transmembrane region" description="Helical" evidence="13">
    <location>
        <begin position="410"/>
        <end position="433"/>
    </location>
</feature>
<keyword evidence="11 12" id="KW-0407">Ion channel</keyword>
<evidence type="ECO:0000256" key="12">
    <source>
        <dbReference type="RuleBase" id="RU000679"/>
    </source>
</evidence>
<evidence type="ECO:0000256" key="7">
    <source>
        <dbReference type="ARBA" id="ARBA00023053"/>
    </source>
</evidence>
<evidence type="ECO:0000256" key="3">
    <source>
        <dbReference type="ARBA" id="ARBA00022448"/>
    </source>
</evidence>
<evidence type="ECO:0000256" key="6">
    <source>
        <dbReference type="ARBA" id="ARBA00022989"/>
    </source>
</evidence>
<keyword evidence="8 12" id="KW-0406">Ion transport</keyword>
<gene>
    <name evidence="15" type="primary">LOC113519913</name>
</gene>
<keyword evidence="3 12" id="KW-0813">Transport</keyword>
<keyword evidence="4 12" id="KW-0894">Sodium channel</keyword>
<comment type="subcellular location">
    <subcellularLocation>
        <location evidence="1">Membrane</location>
        <topology evidence="1">Multi-pass membrane protein</topology>
    </subcellularLocation>
</comment>
<keyword evidence="14" id="KW-1185">Reference proteome</keyword>
<evidence type="ECO:0000313" key="14">
    <source>
        <dbReference type="Proteomes" id="UP001652740"/>
    </source>
</evidence>
<dbReference type="RefSeq" id="XP_052754478.1">
    <property type="nucleotide sequence ID" value="XM_052898518.1"/>
</dbReference>
<dbReference type="PANTHER" id="PTHR11690">
    <property type="entry name" value="AMILORIDE-SENSITIVE SODIUM CHANNEL-RELATED"/>
    <property type="match status" value="1"/>
</dbReference>
<dbReference type="InterPro" id="IPR001873">
    <property type="entry name" value="ENaC"/>
</dbReference>
<evidence type="ECO:0000256" key="13">
    <source>
        <dbReference type="SAM" id="Phobius"/>
    </source>
</evidence>
<keyword evidence="5 12" id="KW-0812">Transmembrane</keyword>
<dbReference type="PANTHER" id="PTHR11690:SF184">
    <property type="entry name" value="PICKPOCKET 31"/>
    <property type="match status" value="1"/>
</dbReference>
<keyword evidence="9 13" id="KW-0472">Membrane</keyword>
<organism evidence="14 15">
    <name type="scientific">Galleria mellonella</name>
    <name type="common">Greater wax moth</name>
    <dbReference type="NCBI Taxonomy" id="7137"/>
    <lineage>
        <taxon>Eukaryota</taxon>
        <taxon>Metazoa</taxon>
        <taxon>Ecdysozoa</taxon>
        <taxon>Arthropoda</taxon>
        <taxon>Hexapoda</taxon>
        <taxon>Insecta</taxon>
        <taxon>Pterygota</taxon>
        <taxon>Neoptera</taxon>
        <taxon>Endopterygota</taxon>
        <taxon>Lepidoptera</taxon>
        <taxon>Glossata</taxon>
        <taxon>Ditrysia</taxon>
        <taxon>Pyraloidea</taxon>
        <taxon>Pyralidae</taxon>
        <taxon>Galleriinae</taxon>
        <taxon>Galleria</taxon>
    </lineage>
</organism>
<sequence>MNINNIFCGSIFSRISKKIRYFGDESNLHGIGHMLSMSYIPMYKRIFWLLVMSASGFTASRILQPIFSIYSGDAVSYLVDTNYIHFDTPFPAVTVCQYADTGNIKKYLSEHHLPKAMVDFFKEVSIWNVRYCRTCASCKINSTCLEDFVDVVNTVRSKCPDILSNCWWDRKLFDCCDQFRPIMTEYGECYVFNSRLTGNDSVLTVNRRRQPSLLLSVKQKIGIRVHSPDDMVFAGMENVLGQPVAIPFVSDYEIILKAEETLSDQSVSSMSRPPRTCLYEHERPSFAHHWTFMKYTYDNCRFYCRALAQVEFCNCTHHFMPRLGNYPMCDIQGLTCLGKHRDLFSATNCDCPMKCEEVLYKLVHIFETEQKNTEEMVARGSQVRVKLVQLPSLRVRRVAIRETLGLVVDIGGVIGVFFGASLLSIIEIIYILCIRRAP</sequence>
<evidence type="ECO:0000256" key="9">
    <source>
        <dbReference type="ARBA" id="ARBA00023136"/>
    </source>
</evidence>
<evidence type="ECO:0000256" key="8">
    <source>
        <dbReference type="ARBA" id="ARBA00023065"/>
    </source>
</evidence>
<dbReference type="Proteomes" id="UP001652740">
    <property type="component" value="Unplaced"/>
</dbReference>
<accession>A0ABM3MTJ9</accession>
<evidence type="ECO:0000256" key="2">
    <source>
        <dbReference type="ARBA" id="ARBA00007193"/>
    </source>
</evidence>
<evidence type="ECO:0000256" key="4">
    <source>
        <dbReference type="ARBA" id="ARBA00022461"/>
    </source>
</evidence>
<dbReference type="GeneID" id="113519913"/>
<comment type="similarity">
    <text evidence="2 12">Belongs to the amiloride-sensitive sodium channel (TC 1.A.6) family.</text>
</comment>
<name>A0ABM3MTJ9_GALME</name>
<evidence type="ECO:0000256" key="11">
    <source>
        <dbReference type="ARBA" id="ARBA00023303"/>
    </source>
</evidence>
<evidence type="ECO:0000256" key="5">
    <source>
        <dbReference type="ARBA" id="ARBA00022692"/>
    </source>
</evidence>
<dbReference type="Pfam" id="PF00858">
    <property type="entry name" value="ASC"/>
    <property type="match status" value="1"/>
</dbReference>
<evidence type="ECO:0000313" key="15">
    <source>
        <dbReference type="RefSeq" id="XP_052754478.1"/>
    </source>
</evidence>
<proteinExistence type="inferred from homology"/>
<dbReference type="PRINTS" id="PR01078">
    <property type="entry name" value="AMINACHANNEL"/>
</dbReference>
<dbReference type="Gene3D" id="1.10.287.770">
    <property type="entry name" value="YojJ-like"/>
    <property type="match status" value="1"/>
</dbReference>
<keyword evidence="10 12" id="KW-0739">Sodium transport</keyword>